<sequence>MPVDIRLHTVISCQLIGRWGFVQADGQDGQRWAIQPCIHVKNLSLASSEKS</sequence>
<dbReference type="Proteomes" id="UP000807769">
    <property type="component" value="Unassembled WGS sequence"/>
</dbReference>
<name>A0A9P7APL8_9AGAM</name>
<protein>
    <submittedName>
        <fullName evidence="1">Uncharacterized protein</fullName>
    </submittedName>
</protein>
<accession>A0A9P7APL8</accession>
<proteinExistence type="predicted"/>
<dbReference type="EMBL" id="JABBWG010000001">
    <property type="protein sequence ID" value="KAG1826809.1"/>
    <property type="molecule type" value="Genomic_DNA"/>
</dbReference>
<dbReference type="AlphaFoldDB" id="A0A9P7APL8"/>
<keyword evidence="3" id="KW-1185">Reference proteome</keyword>
<comment type="caution">
    <text evidence="1">The sequence shown here is derived from an EMBL/GenBank/DDBJ whole genome shotgun (WGS) entry which is preliminary data.</text>
</comment>
<gene>
    <name evidence="2" type="ORF">BJ212DRAFT_1308406</name>
    <name evidence="1" type="ORF">BJ212DRAFT_1416476</name>
</gene>
<evidence type="ECO:0000313" key="2">
    <source>
        <dbReference type="EMBL" id="KAG1826809.1"/>
    </source>
</evidence>
<reference evidence="1" key="1">
    <citation type="journal article" date="2020" name="New Phytol.">
        <title>Comparative genomics reveals dynamic genome evolution in host specialist ectomycorrhizal fungi.</title>
        <authorList>
            <person name="Lofgren L.A."/>
            <person name="Nguyen N.H."/>
            <person name="Vilgalys R."/>
            <person name="Ruytinx J."/>
            <person name="Liao H.L."/>
            <person name="Branco S."/>
            <person name="Kuo A."/>
            <person name="LaButti K."/>
            <person name="Lipzen A."/>
            <person name="Andreopoulos W."/>
            <person name="Pangilinan J."/>
            <person name="Riley R."/>
            <person name="Hundley H."/>
            <person name="Na H."/>
            <person name="Barry K."/>
            <person name="Grigoriev I.V."/>
            <person name="Stajich J.E."/>
            <person name="Kennedy P.G."/>
        </authorList>
    </citation>
    <scope>NUCLEOTIDE SEQUENCE</scope>
    <source>
        <strain evidence="1">MN1</strain>
    </source>
</reference>
<dbReference type="EMBL" id="JABBWG010000473">
    <property type="protein sequence ID" value="KAG1793012.1"/>
    <property type="molecule type" value="Genomic_DNA"/>
</dbReference>
<dbReference type="GeneID" id="64627907"/>
<dbReference type="RefSeq" id="XP_041199656.1">
    <property type="nucleotide sequence ID" value="XM_041333890.1"/>
</dbReference>
<evidence type="ECO:0000313" key="3">
    <source>
        <dbReference type="Proteomes" id="UP000807769"/>
    </source>
</evidence>
<evidence type="ECO:0000313" key="1">
    <source>
        <dbReference type="EMBL" id="KAG1793012.1"/>
    </source>
</evidence>
<organism evidence="1 3">
    <name type="scientific">Suillus subaureus</name>
    <dbReference type="NCBI Taxonomy" id="48587"/>
    <lineage>
        <taxon>Eukaryota</taxon>
        <taxon>Fungi</taxon>
        <taxon>Dikarya</taxon>
        <taxon>Basidiomycota</taxon>
        <taxon>Agaricomycotina</taxon>
        <taxon>Agaricomycetes</taxon>
        <taxon>Agaricomycetidae</taxon>
        <taxon>Boletales</taxon>
        <taxon>Suillineae</taxon>
        <taxon>Suillaceae</taxon>
        <taxon>Suillus</taxon>
    </lineage>
</organism>